<dbReference type="CDD" id="cd08504">
    <property type="entry name" value="PBP2_OppA"/>
    <property type="match status" value="1"/>
</dbReference>
<feature type="chain" id="PRO_5047289991" evidence="1">
    <location>
        <begin position="22"/>
        <end position="540"/>
    </location>
</feature>
<dbReference type="Gene3D" id="3.10.105.10">
    <property type="entry name" value="Dipeptide-binding Protein, Domain 3"/>
    <property type="match status" value="1"/>
</dbReference>
<dbReference type="PANTHER" id="PTHR30290">
    <property type="entry name" value="PERIPLASMIC BINDING COMPONENT OF ABC TRANSPORTER"/>
    <property type="match status" value="1"/>
</dbReference>
<reference evidence="3" key="1">
    <citation type="journal article" date="2024" name="Int. J. Syst. Evol. Microbiol.">
        <title>Polycladomyces zharkentensis sp. nov., a novel thermophilic cellulose- and starch-degrading member of the Bacillota from a geothermal aquifer in Kazakhstan.</title>
        <authorList>
            <person name="Mashzhan A."/>
            <person name="Kistaubayeva A."/>
            <person name="Javier-Lopez R."/>
            <person name="Bissenova U."/>
            <person name="Bissenbay A."/>
            <person name="Birkeland N.K."/>
        </authorList>
    </citation>
    <scope>NUCLEOTIDE SEQUENCE</scope>
    <source>
        <strain evidence="3">ZKZ2T</strain>
    </source>
</reference>
<dbReference type="Gene3D" id="3.90.76.10">
    <property type="entry name" value="Dipeptide-binding Protein, Domain 1"/>
    <property type="match status" value="1"/>
</dbReference>
<dbReference type="Pfam" id="PF00496">
    <property type="entry name" value="SBP_bac_5"/>
    <property type="match status" value="1"/>
</dbReference>
<evidence type="ECO:0000259" key="2">
    <source>
        <dbReference type="Pfam" id="PF00496"/>
    </source>
</evidence>
<gene>
    <name evidence="3" type="ORF">JQC72_06160</name>
</gene>
<dbReference type="RefSeq" id="WP_205493800.1">
    <property type="nucleotide sequence ID" value="NZ_JAFHAP010000006.1"/>
</dbReference>
<feature type="signal peptide" evidence="1">
    <location>
        <begin position="1"/>
        <end position="21"/>
    </location>
</feature>
<dbReference type="InterPro" id="IPR039424">
    <property type="entry name" value="SBP_5"/>
</dbReference>
<keyword evidence="4" id="KW-1185">Reference proteome</keyword>
<evidence type="ECO:0000256" key="1">
    <source>
        <dbReference type="SAM" id="SignalP"/>
    </source>
</evidence>
<dbReference type="Proteomes" id="UP001177120">
    <property type="component" value="Unassembled WGS sequence"/>
</dbReference>
<evidence type="ECO:0000313" key="3">
    <source>
        <dbReference type="EMBL" id="MBN2909105.1"/>
    </source>
</evidence>
<feature type="domain" description="Solute-binding protein family 5" evidence="2">
    <location>
        <begin position="79"/>
        <end position="461"/>
    </location>
</feature>
<dbReference type="PROSITE" id="PS51257">
    <property type="entry name" value="PROKAR_LIPOPROTEIN"/>
    <property type="match status" value="1"/>
</dbReference>
<dbReference type="SUPFAM" id="SSF53850">
    <property type="entry name" value="Periplasmic binding protein-like II"/>
    <property type="match status" value="1"/>
</dbReference>
<dbReference type="EMBL" id="JAFHAP010000006">
    <property type="protein sequence ID" value="MBN2909105.1"/>
    <property type="molecule type" value="Genomic_DNA"/>
</dbReference>
<protein>
    <submittedName>
        <fullName evidence="3">Peptide ABC transporter substrate-binding protein</fullName>
    </submittedName>
</protein>
<dbReference type="InterPro" id="IPR000914">
    <property type="entry name" value="SBP_5_dom"/>
</dbReference>
<keyword evidence="1" id="KW-0732">Signal</keyword>
<dbReference type="InterPro" id="IPR030678">
    <property type="entry name" value="Peptide/Ni-bd"/>
</dbReference>
<comment type="caution">
    <text evidence="3">The sequence shown here is derived from an EMBL/GenBank/DDBJ whole genome shotgun (WGS) entry which is preliminary data.</text>
</comment>
<accession>A0ABS2WII3</accession>
<organism evidence="3 4">
    <name type="scientific">Polycladomyces zharkentensis</name>
    <dbReference type="NCBI Taxonomy" id="2807616"/>
    <lineage>
        <taxon>Bacteria</taxon>
        <taxon>Bacillati</taxon>
        <taxon>Bacillota</taxon>
        <taxon>Bacilli</taxon>
        <taxon>Bacillales</taxon>
        <taxon>Thermoactinomycetaceae</taxon>
        <taxon>Polycladomyces</taxon>
    </lineage>
</organism>
<name>A0ABS2WII3_9BACL</name>
<evidence type="ECO:0000313" key="4">
    <source>
        <dbReference type="Proteomes" id="UP001177120"/>
    </source>
</evidence>
<dbReference type="PANTHER" id="PTHR30290:SF79">
    <property type="entry name" value="DIPEPTIDE-BINDING PROTEIN DPPE"/>
    <property type="match status" value="1"/>
</dbReference>
<dbReference type="Gene3D" id="3.40.190.10">
    <property type="entry name" value="Periplasmic binding protein-like II"/>
    <property type="match status" value="1"/>
</dbReference>
<sequence length="540" mass="61164">MKKWVATTTAILMVLSMVLLAACGKDGSNAMAEKQVLNVGFISSEPPALDPLKGTDEISSLIMRHVLEGLVRLDEKGNPIPGMATKWDVMDGGKKIIFHLRDAKWSNGDPVTAQDFEYQWKRMLDPKNASEYAYQLFYLKNGEAYNQGKAKAEDVGVKALDPKTLEVTLESPTPYFISLTAFHALFPVNKKVAEKNPKWGTDAKTYVGNGPFLLKTWIHDKKIELVKNPKYWDAKNVKLTQINFPFIGDEQTEYQMYVSGSLDMNRNVPTDLAAKLLQEKKAKVIHQPSLYFYIFNTKKKPFDNAKIRKAFSMAIDREAIVKNVLGQGQTPATGWVPWGIPDFAQNKEWVQTHPSYIQPKANPAEAKKLLQEGMKEAGLSQLPEISIMYNTHEGHKKIAEAIQQMWKKNLGVDVKLTNLEWKVFLDNQTQGNFLVSRLGWIPDYMDPMTFLDLWVTGGGNNHAKYSNPQYDALIKQAKSTADQKVRMEAMHKAEEILARDVPVTPIYNYTQVYQLKDYVKGVKIEADGSFTFTYAYLTEK</sequence>
<dbReference type="PIRSF" id="PIRSF002741">
    <property type="entry name" value="MppA"/>
    <property type="match status" value="1"/>
</dbReference>
<proteinExistence type="predicted"/>